<dbReference type="OrthoDB" id="2692685at2759"/>
<keyword evidence="1" id="KW-1133">Transmembrane helix</keyword>
<feature type="transmembrane region" description="Helical" evidence="1">
    <location>
        <begin position="96"/>
        <end position="114"/>
    </location>
</feature>
<evidence type="ECO:0000256" key="1">
    <source>
        <dbReference type="SAM" id="Phobius"/>
    </source>
</evidence>
<evidence type="ECO:0000259" key="2">
    <source>
        <dbReference type="Pfam" id="PF20151"/>
    </source>
</evidence>
<proteinExistence type="predicted"/>
<gene>
    <name evidence="3" type="ORF">SCHPADRAFT_905878</name>
</gene>
<dbReference type="EMBL" id="KQ085996">
    <property type="protein sequence ID" value="KLO11622.1"/>
    <property type="molecule type" value="Genomic_DNA"/>
</dbReference>
<protein>
    <recommendedName>
        <fullName evidence="2">DUF6533 domain-containing protein</fullName>
    </recommendedName>
</protein>
<evidence type="ECO:0000313" key="4">
    <source>
        <dbReference type="Proteomes" id="UP000053477"/>
    </source>
</evidence>
<dbReference type="Pfam" id="PF20151">
    <property type="entry name" value="DUF6533"/>
    <property type="match status" value="1"/>
</dbReference>
<evidence type="ECO:0000313" key="3">
    <source>
        <dbReference type="EMBL" id="KLO11622.1"/>
    </source>
</evidence>
<feature type="transmembrane region" description="Helical" evidence="1">
    <location>
        <begin position="20"/>
        <end position="38"/>
    </location>
</feature>
<keyword evidence="1" id="KW-0812">Transmembrane</keyword>
<feature type="transmembrane region" description="Helical" evidence="1">
    <location>
        <begin position="59"/>
        <end position="76"/>
    </location>
</feature>
<organism evidence="3 4">
    <name type="scientific">Schizopora paradoxa</name>
    <dbReference type="NCBI Taxonomy" id="27342"/>
    <lineage>
        <taxon>Eukaryota</taxon>
        <taxon>Fungi</taxon>
        <taxon>Dikarya</taxon>
        <taxon>Basidiomycota</taxon>
        <taxon>Agaricomycotina</taxon>
        <taxon>Agaricomycetes</taxon>
        <taxon>Hymenochaetales</taxon>
        <taxon>Schizoporaceae</taxon>
        <taxon>Schizopora</taxon>
    </lineage>
</organism>
<feature type="transmembrane region" description="Helical" evidence="1">
    <location>
        <begin position="215"/>
        <end position="235"/>
    </location>
</feature>
<reference evidence="3 4" key="1">
    <citation type="submission" date="2015-04" db="EMBL/GenBank/DDBJ databases">
        <title>Complete genome sequence of Schizopora paradoxa KUC8140, a cosmopolitan wood degrader in East Asia.</title>
        <authorList>
            <consortium name="DOE Joint Genome Institute"/>
            <person name="Min B."/>
            <person name="Park H."/>
            <person name="Jang Y."/>
            <person name="Kim J.-J."/>
            <person name="Kim K.H."/>
            <person name="Pangilinan J."/>
            <person name="Lipzen A."/>
            <person name="Riley R."/>
            <person name="Grigoriev I.V."/>
            <person name="Spatafora J.W."/>
            <person name="Choi I.-G."/>
        </authorList>
    </citation>
    <scope>NUCLEOTIDE SEQUENCE [LARGE SCALE GENOMIC DNA]</scope>
    <source>
        <strain evidence="3 4">KUC8140</strain>
    </source>
</reference>
<dbReference type="AlphaFoldDB" id="A0A0H2RJ24"/>
<dbReference type="InterPro" id="IPR045340">
    <property type="entry name" value="DUF6533"/>
</dbReference>
<keyword evidence="4" id="KW-1185">Reference proteome</keyword>
<sequence>MSSALPPDVIKSLQNGVLNKYFVIAAEAILFYDYFIMLPAEIEHIWLSKWGVGNVLYMLTRYLAFIESPLMILFSFNVGFGRSPNAESLCRDVYKSGAWVNLLGIVVACNILYLRTAAIWGWTKRALICVAIADSIIIPLACYGMVSYLASMKYTPSTAPTLFPCTVTVTKSKIYLDYIETFLIELTVFALTIYRRFTAWPETPSHLLRTLYSDAVLFFGCLCTTSIINLILFTTPSLFQFYQLVVQLQYILHSVTTARIILHLRIAGSIPVSNDMSFHISEGTTNGMAFASQTASNDPGNSPIYARKMDIELQSVGTTEGDKNNCLVVNPYMI</sequence>
<accession>A0A0H2RJ24</accession>
<feature type="transmembrane region" description="Helical" evidence="1">
    <location>
        <begin position="126"/>
        <end position="150"/>
    </location>
</feature>
<dbReference type="InParanoid" id="A0A0H2RJ24"/>
<name>A0A0H2RJ24_9AGAM</name>
<feature type="transmembrane region" description="Helical" evidence="1">
    <location>
        <begin position="174"/>
        <end position="194"/>
    </location>
</feature>
<dbReference type="Proteomes" id="UP000053477">
    <property type="component" value="Unassembled WGS sequence"/>
</dbReference>
<feature type="domain" description="DUF6533" evidence="2">
    <location>
        <begin position="21"/>
        <end position="66"/>
    </location>
</feature>
<keyword evidence="1" id="KW-0472">Membrane</keyword>